<dbReference type="Pfam" id="PF00296">
    <property type="entry name" value="Bac_luciferase"/>
    <property type="match status" value="1"/>
</dbReference>
<evidence type="ECO:0000256" key="1">
    <source>
        <dbReference type="ARBA" id="ARBA00022630"/>
    </source>
</evidence>
<accession>A0A1J0VRT5</accession>
<evidence type="ECO:0000313" key="9">
    <source>
        <dbReference type="EMBL" id="APE34741.1"/>
    </source>
</evidence>
<dbReference type="KEGG" id="nsl:BOX37_13170"/>
<dbReference type="InterPro" id="IPR016215">
    <property type="entry name" value="NTA_MOA"/>
</dbReference>
<dbReference type="OrthoDB" id="4437611at2"/>
<dbReference type="AlphaFoldDB" id="A0A1J0VRT5"/>
<dbReference type="GO" id="GO:0004497">
    <property type="term" value="F:monooxygenase activity"/>
    <property type="evidence" value="ECO:0007669"/>
    <property type="project" value="UniProtKB-KW"/>
</dbReference>
<evidence type="ECO:0000256" key="2">
    <source>
        <dbReference type="ARBA" id="ARBA00022643"/>
    </source>
</evidence>
<dbReference type="Gene3D" id="3.20.20.30">
    <property type="entry name" value="Luciferase-like domain"/>
    <property type="match status" value="1"/>
</dbReference>
<sequence>MQARQMIIGMELGNGYGAAADSWRAPGVDPADYLDYDVRIRHARAAERGKLQFLFFPNGPHHVVDIEHFGPQMTPDLIVHSALLARATERIGFVVSASAIFNYPYTLAQQLKTVDYISHGRVAWNVVASAHPEVAANFGSAVLPGKDRYGRAWESVELVQSLWASWGRDAWTHDQAAGQYTRPGGVKPVDFAGNYVTSRGPLYIPPSDQGQPVMVHSGLGPDSFRLAGRCADLVVGLASSIEDARSQRETLRRYTAEAGRDPDGVKFIAGFYPTVARTKREAIERRVSLLQSQFPQLVPQLGELLGVPLTMDDLDRVLEPDEIGALRPPHPDMPIWEHARIPRAHALASEGWSVRDILALGVFDEHPAKVGTATEAADHMQEWFESGAIDGFWIIIDVYDDGIDSFVDNVVPILQNRGLFHRDYEGTTLREHLGAREQYGPDYRVAQTARPEQPQHSTLPEGQ</sequence>
<feature type="domain" description="Luciferase-like" evidence="8">
    <location>
        <begin position="40"/>
        <end position="388"/>
    </location>
</feature>
<evidence type="ECO:0000259" key="8">
    <source>
        <dbReference type="Pfam" id="PF00296"/>
    </source>
</evidence>
<evidence type="ECO:0000256" key="5">
    <source>
        <dbReference type="ARBA" id="ARBA00033748"/>
    </source>
</evidence>
<organism evidence="9 10">
    <name type="scientific">Nocardia mangyaensis</name>
    <dbReference type="NCBI Taxonomy" id="2213200"/>
    <lineage>
        <taxon>Bacteria</taxon>
        <taxon>Bacillati</taxon>
        <taxon>Actinomycetota</taxon>
        <taxon>Actinomycetes</taxon>
        <taxon>Mycobacteriales</taxon>
        <taxon>Nocardiaceae</taxon>
        <taxon>Nocardia</taxon>
    </lineage>
</organism>
<keyword evidence="3" id="KW-0560">Oxidoreductase</keyword>
<gene>
    <name evidence="9" type="ORF">BOX37_13170</name>
</gene>
<proteinExistence type="inferred from homology"/>
<keyword evidence="10" id="KW-1185">Reference proteome</keyword>
<evidence type="ECO:0000256" key="7">
    <source>
        <dbReference type="SAM" id="MobiDB-lite"/>
    </source>
</evidence>
<feature type="compositionally biased region" description="Polar residues" evidence="7">
    <location>
        <begin position="454"/>
        <end position="463"/>
    </location>
</feature>
<dbReference type="InterPro" id="IPR036661">
    <property type="entry name" value="Luciferase-like_sf"/>
</dbReference>
<keyword evidence="4 9" id="KW-0503">Monooxygenase</keyword>
<dbReference type="EMBL" id="CP018082">
    <property type="protein sequence ID" value="APE34741.1"/>
    <property type="molecule type" value="Genomic_DNA"/>
</dbReference>
<evidence type="ECO:0000313" key="10">
    <source>
        <dbReference type="Proteomes" id="UP000183810"/>
    </source>
</evidence>
<dbReference type="NCBIfam" id="TIGR03860">
    <property type="entry name" value="FMN_nitrolo"/>
    <property type="match status" value="1"/>
</dbReference>
<keyword evidence="2 6" id="KW-0288">FMN</keyword>
<protein>
    <submittedName>
        <fullName evidence="9">Nitrilotriacetate monooxygenase</fullName>
    </submittedName>
</protein>
<dbReference type="PANTHER" id="PTHR30011:SF16">
    <property type="entry name" value="C2H2 FINGER DOMAIN TRANSCRIPTION FACTOR (EUROFUNG)-RELATED"/>
    <property type="match status" value="1"/>
</dbReference>
<comment type="similarity">
    <text evidence="5">Belongs to the NtaA/SnaA/DszA monooxygenase family.</text>
</comment>
<feature type="region of interest" description="Disordered" evidence="7">
    <location>
        <begin position="443"/>
        <end position="463"/>
    </location>
</feature>
<name>A0A1J0VRT5_9NOCA</name>
<evidence type="ECO:0000256" key="3">
    <source>
        <dbReference type="ARBA" id="ARBA00023002"/>
    </source>
</evidence>
<keyword evidence="1 6" id="KW-0285">Flavoprotein</keyword>
<dbReference type="InterPro" id="IPR011251">
    <property type="entry name" value="Luciferase-like_dom"/>
</dbReference>
<dbReference type="SUPFAM" id="SSF51679">
    <property type="entry name" value="Bacterial luciferase-like"/>
    <property type="match status" value="1"/>
</dbReference>
<dbReference type="InterPro" id="IPR051260">
    <property type="entry name" value="Diverse_substr_monoxygenases"/>
</dbReference>
<dbReference type="PIRSF" id="PIRSF000337">
    <property type="entry name" value="NTA_MOA"/>
    <property type="match status" value="1"/>
</dbReference>
<evidence type="ECO:0000256" key="4">
    <source>
        <dbReference type="ARBA" id="ARBA00023033"/>
    </source>
</evidence>
<evidence type="ECO:0000256" key="6">
    <source>
        <dbReference type="PIRSR" id="PIRSR000337-1"/>
    </source>
</evidence>
<dbReference type="PANTHER" id="PTHR30011">
    <property type="entry name" value="ALKANESULFONATE MONOOXYGENASE-RELATED"/>
    <property type="match status" value="1"/>
</dbReference>
<dbReference type="GO" id="GO:0016705">
    <property type="term" value="F:oxidoreductase activity, acting on paired donors, with incorporation or reduction of molecular oxygen"/>
    <property type="evidence" value="ECO:0007669"/>
    <property type="project" value="InterPro"/>
</dbReference>
<dbReference type="Proteomes" id="UP000183810">
    <property type="component" value="Chromosome"/>
</dbReference>
<reference evidence="9" key="1">
    <citation type="submission" date="2016-11" db="EMBL/GenBank/DDBJ databases">
        <authorList>
            <person name="Jaros S."/>
            <person name="Januszkiewicz K."/>
            <person name="Wedrychowicz H."/>
        </authorList>
    </citation>
    <scope>NUCLEOTIDE SEQUENCE [LARGE SCALE GENOMIC DNA]</scope>
    <source>
        <strain evidence="9">Y48</strain>
    </source>
</reference>
<feature type="binding site" evidence="6">
    <location>
        <position position="149"/>
    </location>
    <ligand>
        <name>FMN</name>
        <dbReference type="ChEBI" id="CHEBI:58210"/>
    </ligand>
</feature>